<feature type="transmembrane region" description="Helical" evidence="2">
    <location>
        <begin position="130"/>
        <end position="153"/>
    </location>
</feature>
<feature type="transmembrane region" description="Helical" evidence="2">
    <location>
        <begin position="91"/>
        <end position="118"/>
    </location>
</feature>
<evidence type="ECO:0000256" key="2">
    <source>
        <dbReference type="SAM" id="Phobius"/>
    </source>
</evidence>
<dbReference type="Proteomes" id="UP001296104">
    <property type="component" value="Unassembled WGS sequence"/>
</dbReference>
<evidence type="ECO:0000313" key="5">
    <source>
        <dbReference type="Proteomes" id="UP001296104"/>
    </source>
</evidence>
<feature type="compositionally biased region" description="Polar residues" evidence="1">
    <location>
        <begin position="295"/>
        <end position="311"/>
    </location>
</feature>
<evidence type="ECO:0000256" key="1">
    <source>
        <dbReference type="SAM" id="MobiDB-lite"/>
    </source>
</evidence>
<feature type="region of interest" description="Disordered" evidence="1">
    <location>
        <begin position="280"/>
        <end position="332"/>
    </location>
</feature>
<proteinExistence type="predicted"/>
<feature type="compositionally biased region" description="Basic and acidic residues" evidence="1">
    <location>
        <begin position="312"/>
        <end position="330"/>
    </location>
</feature>
<dbReference type="PANTHER" id="PTHR39614:SF2">
    <property type="entry name" value="INTEGRAL MEMBRANE PROTEIN"/>
    <property type="match status" value="1"/>
</dbReference>
<name>A0AAI8W2I9_9PEZI</name>
<feature type="transmembrane region" description="Helical" evidence="2">
    <location>
        <begin position="23"/>
        <end position="45"/>
    </location>
</feature>
<accession>A0AAI8W2I9</accession>
<keyword evidence="5" id="KW-1185">Reference proteome</keyword>
<organism evidence="4 5">
    <name type="scientific">Lecanosticta acicola</name>
    <dbReference type="NCBI Taxonomy" id="111012"/>
    <lineage>
        <taxon>Eukaryota</taxon>
        <taxon>Fungi</taxon>
        <taxon>Dikarya</taxon>
        <taxon>Ascomycota</taxon>
        <taxon>Pezizomycotina</taxon>
        <taxon>Dothideomycetes</taxon>
        <taxon>Dothideomycetidae</taxon>
        <taxon>Mycosphaerellales</taxon>
        <taxon>Mycosphaerellaceae</taxon>
        <taxon>Lecanosticta</taxon>
    </lineage>
</organism>
<dbReference type="PANTHER" id="PTHR39614">
    <property type="entry name" value="INTEGRAL MEMBRANE PROTEIN"/>
    <property type="match status" value="1"/>
</dbReference>
<dbReference type="Pfam" id="PF20684">
    <property type="entry name" value="Fung_rhodopsin"/>
    <property type="match status" value="1"/>
</dbReference>
<dbReference type="EMBL" id="CAVMBE010000002">
    <property type="protein sequence ID" value="CAK3788307.1"/>
    <property type="molecule type" value="Genomic_DNA"/>
</dbReference>
<protein>
    <submittedName>
        <fullName evidence="4">Proline iminopeptidase</fullName>
    </submittedName>
</protein>
<feature type="transmembrane region" description="Helical" evidence="2">
    <location>
        <begin position="240"/>
        <end position="261"/>
    </location>
</feature>
<gene>
    <name evidence="4" type="ORF">LECACI_7A000665</name>
</gene>
<keyword evidence="2" id="KW-0812">Transmembrane</keyword>
<dbReference type="AlphaFoldDB" id="A0AAI8W2I9"/>
<reference evidence="4" key="1">
    <citation type="submission" date="2023-11" db="EMBL/GenBank/DDBJ databases">
        <authorList>
            <person name="Alioto T."/>
            <person name="Alioto T."/>
            <person name="Gomez Garrido J."/>
        </authorList>
    </citation>
    <scope>NUCLEOTIDE SEQUENCE</scope>
</reference>
<keyword evidence="2" id="KW-1133">Transmembrane helix</keyword>
<sequence>MAVPSELLYPPLAVITPQDQRGVLWTVGIICLAFIFFTFALRVFVRWRRFRPDDYAILSACILVVAEAALSFAAVGLGLGSAGINQNEIDAAWRLFIASEAFFVLATFVAKAAVLLTFEKLLAPDMRERPLFQVTIGLVALLGLASLLVVTVNCSGRTCDHQSRWTAVAVMDSISELWGFLLFCWVVVRLQMRITFKLTAIAIIALRLFCIAFAGVHAYYVSVFQQGTDLSVDVIRPLAWQQLALAWALLSAMAVALRPFIRELHTGFGMDVAHVSENRYGKGSPEATRDGYQLQDLSTPSNRSNRQSSVPNRDDGGESGRTEERYRTDDAQYAAKIYHEDRTGSVDSMLDPIIRREVEYTVTYQSSRANTP</sequence>
<feature type="transmembrane region" description="Helical" evidence="2">
    <location>
        <begin position="57"/>
        <end position="79"/>
    </location>
</feature>
<feature type="transmembrane region" description="Helical" evidence="2">
    <location>
        <begin position="165"/>
        <end position="188"/>
    </location>
</feature>
<keyword evidence="2" id="KW-0472">Membrane</keyword>
<feature type="transmembrane region" description="Helical" evidence="2">
    <location>
        <begin position="200"/>
        <end position="220"/>
    </location>
</feature>
<feature type="domain" description="Rhodopsin" evidence="3">
    <location>
        <begin position="42"/>
        <end position="262"/>
    </location>
</feature>
<dbReference type="InterPro" id="IPR049326">
    <property type="entry name" value="Rhodopsin_dom_fungi"/>
</dbReference>
<evidence type="ECO:0000313" key="4">
    <source>
        <dbReference type="EMBL" id="CAK3788307.1"/>
    </source>
</evidence>
<evidence type="ECO:0000259" key="3">
    <source>
        <dbReference type="Pfam" id="PF20684"/>
    </source>
</evidence>
<comment type="caution">
    <text evidence="4">The sequence shown here is derived from an EMBL/GenBank/DDBJ whole genome shotgun (WGS) entry which is preliminary data.</text>
</comment>